<name>A0A1X2IN03_9FUNG</name>
<dbReference type="EMBL" id="MCGE01000008">
    <property type="protein sequence ID" value="ORZ18644.1"/>
    <property type="molecule type" value="Genomic_DNA"/>
</dbReference>
<proteinExistence type="predicted"/>
<dbReference type="AlphaFoldDB" id="A0A1X2IN03"/>
<evidence type="ECO:0000313" key="2">
    <source>
        <dbReference type="Proteomes" id="UP000193560"/>
    </source>
</evidence>
<comment type="caution">
    <text evidence="1">The sequence shown here is derived from an EMBL/GenBank/DDBJ whole genome shotgun (WGS) entry which is preliminary data.</text>
</comment>
<protein>
    <submittedName>
        <fullName evidence="1">Uncharacterized protein</fullName>
    </submittedName>
</protein>
<gene>
    <name evidence="1" type="ORF">BCR42DRAFT_411331</name>
</gene>
<accession>A0A1X2IN03</accession>
<organism evidence="1 2">
    <name type="scientific">Absidia repens</name>
    <dbReference type="NCBI Taxonomy" id="90262"/>
    <lineage>
        <taxon>Eukaryota</taxon>
        <taxon>Fungi</taxon>
        <taxon>Fungi incertae sedis</taxon>
        <taxon>Mucoromycota</taxon>
        <taxon>Mucoromycotina</taxon>
        <taxon>Mucoromycetes</taxon>
        <taxon>Mucorales</taxon>
        <taxon>Cunninghamellaceae</taxon>
        <taxon>Absidia</taxon>
    </lineage>
</organism>
<reference evidence="1 2" key="1">
    <citation type="submission" date="2016-07" db="EMBL/GenBank/DDBJ databases">
        <title>Pervasive Adenine N6-methylation of Active Genes in Fungi.</title>
        <authorList>
            <consortium name="DOE Joint Genome Institute"/>
            <person name="Mondo S.J."/>
            <person name="Dannebaum R.O."/>
            <person name="Kuo R.C."/>
            <person name="Labutti K."/>
            <person name="Haridas S."/>
            <person name="Kuo A."/>
            <person name="Salamov A."/>
            <person name="Ahrendt S.R."/>
            <person name="Lipzen A."/>
            <person name="Sullivan W."/>
            <person name="Andreopoulos W.B."/>
            <person name="Clum A."/>
            <person name="Lindquist E."/>
            <person name="Daum C."/>
            <person name="Ramamoorthy G.K."/>
            <person name="Gryganskyi A."/>
            <person name="Culley D."/>
            <person name="Magnuson J.K."/>
            <person name="James T.Y."/>
            <person name="O'Malley M.A."/>
            <person name="Stajich J.E."/>
            <person name="Spatafora J.W."/>
            <person name="Visel A."/>
            <person name="Grigoriev I.V."/>
        </authorList>
    </citation>
    <scope>NUCLEOTIDE SEQUENCE [LARGE SCALE GENOMIC DNA]</scope>
    <source>
        <strain evidence="1 2">NRRL 1336</strain>
    </source>
</reference>
<evidence type="ECO:0000313" key="1">
    <source>
        <dbReference type="EMBL" id="ORZ18644.1"/>
    </source>
</evidence>
<keyword evidence="2" id="KW-1185">Reference proteome</keyword>
<dbReference type="Proteomes" id="UP000193560">
    <property type="component" value="Unassembled WGS sequence"/>
</dbReference>
<sequence length="179" mass="20148">MASPNFISFFRKMSKLLPSCRSQEKNQPSAASSSSASASSIAKETFIINDTAGNNHSPLRKRKNLHQIHLRHSHHYHLHDIDSSPSPVFPWMTTPVPSTAWAFRTGFTPQPDSSAISALYWCPSCDMHMQGTVDDRCEWCDMAFLLNPSSSPIPPPKKKGKWSRSLGRFFLIKNYSLLL</sequence>
<dbReference type="OrthoDB" id="10296986at2759"/>